<name>A0ABW0RWM7_9BURK</name>
<dbReference type="PANTHER" id="PTHR12151:SF25">
    <property type="entry name" value="LINALOOL DEHYDRATASE_ISOMERASE DOMAIN-CONTAINING PROTEIN"/>
    <property type="match status" value="1"/>
</dbReference>
<dbReference type="EMBL" id="JBHSMZ010000004">
    <property type="protein sequence ID" value="MFC5547960.1"/>
    <property type="molecule type" value="Genomic_DNA"/>
</dbReference>
<dbReference type="SUPFAM" id="SSF52833">
    <property type="entry name" value="Thioredoxin-like"/>
    <property type="match status" value="1"/>
</dbReference>
<proteinExistence type="inferred from homology"/>
<keyword evidence="3" id="KW-0732">Signal</keyword>
<dbReference type="Gene3D" id="3.40.30.10">
    <property type="entry name" value="Glutaredoxin"/>
    <property type="match status" value="1"/>
</dbReference>
<organism evidence="5 6">
    <name type="scientific">Massilia aerilata</name>
    <dbReference type="NCBI Taxonomy" id="453817"/>
    <lineage>
        <taxon>Bacteria</taxon>
        <taxon>Pseudomonadati</taxon>
        <taxon>Pseudomonadota</taxon>
        <taxon>Betaproteobacteria</taxon>
        <taxon>Burkholderiales</taxon>
        <taxon>Oxalobacteraceae</taxon>
        <taxon>Telluria group</taxon>
        <taxon>Massilia</taxon>
    </lineage>
</organism>
<dbReference type="CDD" id="cd02968">
    <property type="entry name" value="SCO"/>
    <property type="match status" value="1"/>
</dbReference>
<comment type="caution">
    <text evidence="5">The sequence shown here is derived from an EMBL/GenBank/DDBJ whole genome shotgun (WGS) entry which is preliminary data.</text>
</comment>
<keyword evidence="6" id="KW-1185">Reference proteome</keyword>
<feature type="domain" description="Thioredoxin" evidence="4">
    <location>
        <begin position="25"/>
        <end position="187"/>
    </location>
</feature>
<dbReference type="Proteomes" id="UP001596086">
    <property type="component" value="Unassembled WGS sequence"/>
</dbReference>
<dbReference type="InterPro" id="IPR003782">
    <property type="entry name" value="SCO1/SenC"/>
</dbReference>
<keyword evidence="2" id="KW-0186">Copper</keyword>
<evidence type="ECO:0000256" key="3">
    <source>
        <dbReference type="SAM" id="SignalP"/>
    </source>
</evidence>
<feature type="signal peptide" evidence="3">
    <location>
        <begin position="1"/>
        <end position="17"/>
    </location>
</feature>
<dbReference type="RefSeq" id="WP_379768223.1">
    <property type="nucleotide sequence ID" value="NZ_JBHSMZ010000004.1"/>
</dbReference>
<gene>
    <name evidence="5" type="ORF">ACFPO9_05480</name>
</gene>
<protein>
    <submittedName>
        <fullName evidence="5">SCO family protein</fullName>
    </submittedName>
</protein>
<evidence type="ECO:0000259" key="4">
    <source>
        <dbReference type="PROSITE" id="PS51352"/>
    </source>
</evidence>
<dbReference type="Pfam" id="PF02630">
    <property type="entry name" value="SCO1-SenC"/>
    <property type="match status" value="1"/>
</dbReference>
<feature type="chain" id="PRO_5046557193" evidence="3">
    <location>
        <begin position="18"/>
        <end position="188"/>
    </location>
</feature>
<comment type="similarity">
    <text evidence="1">Belongs to the SCO1/2 family.</text>
</comment>
<evidence type="ECO:0000313" key="6">
    <source>
        <dbReference type="Proteomes" id="UP001596086"/>
    </source>
</evidence>
<accession>A0ABW0RWM7</accession>
<dbReference type="PANTHER" id="PTHR12151">
    <property type="entry name" value="ELECTRON TRANSPORT PROTIN SCO1/SENC FAMILY MEMBER"/>
    <property type="match status" value="1"/>
</dbReference>
<dbReference type="InterPro" id="IPR013766">
    <property type="entry name" value="Thioredoxin_domain"/>
</dbReference>
<dbReference type="InterPro" id="IPR036249">
    <property type="entry name" value="Thioredoxin-like_sf"/>
</dbReference>
<evidence type="ECO:0000256" key="2">
    <source>
        <dbReference type="ARBA" id="ARBA00023008"/>
    </source>
</evidence>
<reference evidence="6" key="1">
    <citation type="journal article" date="2019" name="Int. J. Syst. Evol. Microbiol.">
        <title>The Global Catalogue of Microorganisms (GCM) 10K type strain sequencing project: providing services to taxonomists for standard genome sequencing and annotation.</title>
        <authorList>
            <consortium name="The Broad Institute Genomics Platform"/>
            <consortium name="The Broad Institute Genome Sequencing Center for Infectious Disease"/>
            <person name="Wu L."/>
            <person name="Ma J."/>
        </authorList>
    </citation>
    <scope>NUCLEOTIDE SEQUENCE [LARGE SCALE GENOMIC DNA]</scope>
    <source>
        <strain evidence="6">CGMCC 4.5798</strain>
    </source>
</reference>
<sequence length="188" mass="20013">MKALFLSLLLVAGAASAQQFKGGVFDPPRPAPEIALPSSSGAPLKLSDYRGKVVVLEFGFSHCPAVCPVSLASLAQARQLLGARGKDVQVLFITVDPARDTAERLRSWLANFDPGFAGVTGSEAQIAQVLKDYGISAAKHPVKGSSDYSMSHSSYLYFIDRQGRQRAMMPFGRPAADIAHDLAILLGP</sequence>
<evidence type="ECO:0000313" key="5">
    <source>
        <dbReference type="EMBL" id="MFC5547960.1"/>
    </source>
</evidence>
<dbReference type="PROSITE" id="PS51352">
    <property type="entry name" value="THIOREDOXIN_2"/>
    <property type="match status" value="1"/>
</dbReference>
<evidence type="ECO:0000256" key="1">
    <source>
        <dbReference type="ARBA" id="ARBA00010996"/>
    </source>
</evidence>